<dbReference type="RefSeq" id="WP_252464031.1">
    <property type="nucleotide sequence ID" value="NZ_JALBWM010000002.1"/>
</dbReference>
<feature type="domain" description="Amidohydrolase 3" evidence="2">
    <location>
        <begin position="441"/>
        <end position="508"/>
    </location>
</feature>
<name>A0A9X2J421_9GAMM</name>
<reference evidence="3" key="1">
    <citation type="journal article" date="2022" name="Arch. Microbiol.">
        <title>Microbulbifer okhotskensis sp. nov., isolated from a deep bottom sediment of the Okhotsk Sea.</title>
        <authorList>
            <person name="Romanenko L."/>
            <person name="Kurilenko V."/>
            <person name="Otstavnykh N."/>
            <person name="Velansky P."/>
            <person name="Isaeva M."/>
            <person name="Mikhailov V."/>
        </authorList>
    </citation>
    <scope>NUCLEOTIDE SEQUENCE</scope>
    <source>
        <strain evidence="3">OS29</strain>
    </source>
</reference>
<protein>
    <submittedName>
        <fullName evidence="3">Amidohydrolase family protein</fullName>
    </submittedName>
</protein>
<feature type="signal peptide" evidence="1">
    <location>
        <begin position="1"/>
        <end position="21"/>
    </location>
</feature>
<dbReference type="Gene3D" id="3.20.20.140">
    <property type="entry name" value="Metal-dependent hydrolases"/>
    <property type="match status" value="2"/>
</dbReference>
<dbReference type="AlphaFoldDB" id="A0A9X2J421"/>
<feature type="chain" id="PRO_5040927920" evidence="1">
    <location>
        <begin position="22"/>
        <end position="512"/>
    </location>
</feature>
<proteinExistence type="predicted"/>
<organism evidence="3 4">
    <name type="scientific">Microbulbifer okhotskensis</name>
    <dbReference type="NCBI Taxonomy" id="2926617"/>
    <lineage>
        <taxon>Bacteria</taxon>
        <taxon>Pseudomonadati</taxon>
        <taxon>Pseudomonadota</taxon>
        <taxon>Gammaproteobacteria</taxon>
        <taxon>Cellvibrionales</taxon>
        <taxon>Microbulbiferaceae</taxon>
        <taxon>Microbulbifer</taxon>
    </lineage>
</organism>
<keyword evidence="4" id="KW-1185">Reference proteome</keyword>
<dbReference type="SUPFAM" id="SSF51338">
    <property type="entry name" value="Composite domain of metallo-dependent hydrolases"/>
    <property type="match status" value="1"/>
</dbReference>
<dbReference type="PANTHER" id="PTHR22642:SF2">
    <property type="entry name" value="PROTEIN LONG AFTER FAR-RED 3"/>
    <property type="match status" value="1"/>
</dbReference>
<evidence type="ECO:0000313" key="3">
    <source>
        <dbReference type="EMBL" id="MCO1332864.1"/>
    </source>
</evidence>
<dbReference type="InterPro" id="IPR011059">
    <property type="entry name" value="Metal-dep_hydrolase_composite"/>
</dbReference>
<dbReference type="Gene3D" id="3.10.310.70">
    <property type="match status" value="1"/>
</dbReference>
<dbReference type="Pfam" id="PF07969">
    <property type="entry name" value="Amidohydro_3"/>
    <property type="match status" value="2"/>
</dbReference>
<evidence type="ECO:0000313" key="4">
    <source>
        <dbReference type="Proteomes" id="UP001139028"/>
    </source>
</evidence>
<dbReference type="Proteomes" id="UP001139028">
    <property type="component" value="Unassembled WGS sequence"/>
</dbReference>
<accession>A0A9X2J421</accession>
<comment type="caution">
    <text evidence="3">The sequence shown here is derived from an EMBL/GenBank/DDBJ whole genome shotgun (WGS) entry which is preliminary data.</text>
</comment>
<dbReference type="Gene3D" id="2.30.40.10">
    <property type="entry name" value="Urease, subunit C, domain 1"/>
    <property type="match status" value="2"/>
</dbReference>
<gene>
    <name evidence="3" type="ORF">MO867_00800</name>
</gene>
<dbReference type="GO" id="GO:0016810">
    <property type="term" value="F:hydrolase activity, acting on carbon-nitrogen (but not peptide) bonds"/>
    <property type="evidence" value="ECO:0007669"/>
    <property type="project" value="InterPro"/>
</dbReference>
<dbReference type="EMBL" id="JALBWM010000002">
    <property type="protein sequence ID" value="MCO1332864.1"/>
    <property type="molecule type" value="Genomic_DNA"/>
</dbReference>
<keyword evidence="1" id="KW-0732">Signal</keyword>
<evidence type="ECO:0000256" key="1">
    <source>
        <dbReference type="SAM" id="SignalP"/>
    </source>
</evidence>
<dbReference type="PROSITE" id="PS51257">
    <property type="entry name" value="PROKAR_LIPOPROTEIN"/>
    <property type="match status" value="1"/>
</dbReference>
<feature type="domain" description="Amidohydrolase 3" evidence="2">
    <location>
        <begin position="79"/>
        <end position="360"/>
    </location>
</feature>
<sequence>MRLVCTLICLLLMACSQGENSQDKVFSHSTPAQLVLKNAFIYTVDPSRNIASAMAICNGRIVSIGTDREINAFVGPQTQVKDLNGKMVLPGFIQQTPDASIHGALDLSSGRSVEAYQAKIRDYIQSNPDQQVIAGTGWRHQVFKPSSPHKAILDQISDLIPIILFSADSTSVWTNSEGVAAAGINMNSNFTSGGIIEKDEDGLPIGVFHGGETVDIFSRLIPNKNSDSPSASISAIRDLAAERGVTTFYQAIMPTQNLAKYILGYGSVAPAENLNLRIRGSFKVTLNVTAEKIDELKKIAEKYSGDDFKINSIRLSPNKFMSENQQELKGGGTLLSQVVTQANMHNFQVHLDAGSNTDFKPLLAALQDSTGIEPVVLLSMQVGSVNSLKRAFIEKWKTLKEMFLDKSIKLHFPQMTGVMDAVFIAGRQVAPLQNIHNGVANKIPLAVMIEMFTLAGAVTNHLEGDTGSLEVGKWADFIVLDKNLFEIPQRDIGSTRVLQTYYKGRQVFDRNH</sequence>
<dbReference type="InterPro" id="IPR013108">
    <property type="entry name" value="Amidohydro_3"/>
</dbReference>
<dbReference type="PANTHER" id="PTHR22642">
    <property type="entry name" value="IMIDAZOLONEPROPIONASE"/>
    <property type="match status" value="1"/>
</dbReference>
<evidence type="ECO:0000259" key="2">
    <source>
        <dbReference type="Pfam" id="PF07969"/>
    </source>
</evidence>